<evidence type="ECO:0000256" key="8">
    <source>
        <dbReference type="ARBA" id="ARBA00022916"/>
    </source>
</evidence>
<evidence type="ECO:0000256" key="12">
    <source>
        <dbReference type="SAM" id="Phobius"/>
    </source>
</evidence>
<dbReference type="EMBL" id="JADWDC010000008">
    <property type="protein sequence ID" value="MCC0176284.1"/>
    <property type="molecule type" value="Genomic_DNA"/>
</dbReference>
<dbReference type="InterPro" id="IPR050321">
    <property type="entry name" value="Glycosyltr_2/OpgH_subfam"/>
</dbReference>
<keyword evidence="9 12" id="KW-1133">Transmembrane helix</keyword>
<keyword evidence="4" id="KW-0997">Cell inner membrane</keyword>
<feature type="transmembrane region" description="Helical" evidence="12">
    <location>
        <begin position="505"/>
        <end position="526"/>
    </location>
</feature>
<feature type="domain" description="Glycosyltransferase 2-like" evidence="13">
    <location>
        <begin position="192"/>
        <end position="359"/>
    </location>
</feature>
<evidence type="ECO:0000256" key="1">
    <source>
        <dbReference type="ARBA" id="ARBA00004429"/>
    </source>
</evidence>
<organism evidence="15 16">
    <name type="scientific">Waterburya agarophytonicola KI4</name>
    <dbReference type="NCBI Taxonomy" id="2874699"/>
    <lineage>
        <taxon>Bacteria</taxon>
        <taxon>Bacillati</taxon>
        <taxon>Cyanobacteriota</taxon>
        <taxon>Cyanophyceae</taxon>
        <taxon>Pleurocapsales</taxon>
        <taxon>Hyellaceae</taxon>
        <taxon>Waterburya</taxon>
        <taxon>Waterburya agarophytonicola</taxon>
    </lineage>
</organism>
<dbReference type="Proteomes" id="UP000729733">
    <property type="component" value="Unassembled WGS sequence"/>
</dbReference>
<feature type="transmembrane region" description="Helical" evidence="12">
    <location>
        <begin position="110"/>
        <end position="129"/>
    </location>
</feature>
<dbReference type="CDD" id="cd06421">
    <property type="entry name" value="CESA_CelA_like"/>
    <property type="match status" value="1"/>
</dbReference>
<keyword evidence="3" id="KW-1003">Cell membrane</keyword>
<dbReference type="PANTHER" id="PTHR43867:SF2">
    <property type="entry name" value="CELLULOSE SYNTHASE CATALYTIC SUBUNIT A [UDP-FORMING]"/>
    <property type="match status" value="1"/>
</dbReference>
<dbReference type="Gene3D" id="3.90.550.10">
    <property type="entry name" value="Spore Coat Polysaccharide Biosynthesis Protein SpsA, Chain A"/>
    <property type="match status" value="1"/>
</dbReference>
<dbReference type="GO" id="GO:0005886">
    <property type="term" value="C:plasma membrane"/>
    <property type="evidence" value="ECO:0007669"/>
    <property type="project" value="UniProtKB-SubCell"/>
</dbReference>
<evidence type="ECO:0000256" key="4">
    <source>
        <dbReference type="ARBA" id="ARBA00022519"/>
    </source>
</evidence>
<evidence type="ECO:0000256" key="6">
    <source>
        <dbReference type="ARBA" id="ARBA00022679"/>
    </source>
</evidence>
<reference evidence="15" key="1">
    <citation type="journal article" date="2021" name="Antonie Van Leeuwenhoek">
        <title>Draft genome and description of Waterburya agarophytonicola gen. nov. sp. nov. (Pleurocapsales, Cyanobacteria): a seaweed symbiont.</title>
        <authorList>
            <person name="Bonthond G."/>
            <person name="Shalygin S."/>
            <person name="Bayer T."/>
            <person name="Weinberger F."/>
        </authorList>
    </citation>
    <scope>NUCLEOTIDE SEQUENCE</scope>
    <source>
        <strain evidence="15">KI4</strain>
    </source>
</reference>
<dbReference type="InterPro" id="IPR029044">
    <property type="entry name" value="Nucleotide-diphossugar_trans"/>
</dbReference>
<evidence type="ECO:0000313" key="15">
    <source>
        <dbReference type="EMBL" id="MCC0176284.1"/>
    </source>
</evidence>
<dbReference type="SUPFAM" id="SSF53448">
    <property type="entry name" value="Nucleotide-diphospho-sugar transferases"/>
    <property type="match status" value="1"/>
</dbReference>
<comment type="caution">
    <text evidence="15">The sequence shown here is derived from an EMBL/GenBank/DDBJ whole genome shotgun (WGS) entry which is preliminary data.</text>
</comment>
<feature type="transmembrane region" description="Helical" evidence="12">
    <location>
        <begin position="546"/>
        <end position="565"/>
    </location>
</feature>
<feature type="transmembrane region" description="Helical" evidence="12">
    <location>
        <begin position="441"/>
        <end position="464"/>
    </location>
</feature>
<dbReference type="InterPro" id="IPR003919">
    <property type="entry name" value="Cell_synth_A"/>
</dbReference>
<protein>
    <recommendedName>
        <fullName evidence="2">cellulose synthase (UDP-forming)</fullName>
        <ecNumber evidence="2">2.4.1.12</ecNumber>
    </recommendedName>
</protein>
<name>A0A964BML9_9CYAN</name>
<evidence type="ECO:0000256" key="3">
    <source>
        <dbReference type="ARBA" id="ARBA00022475"/>
    </source>
</evidence>
<accession>A0A964BML9</accession>
<feature type="transmembrane region" description="Helical" evidence="12">
    <location>
        <begin position="81"/>
        <end position="98"/>
    </location>
</feature>
<feature type="transmembrane region" description="Helical" evidence="12">
    <location>
        <begin position="577"/>
        <end position="597"/>
    </location>
</feature>
<feature type="transmembrane region" description="Helical" evidence="12">
    <location>
        <begin position="141"/>
        <end position="167"/>
    </location>
</feature>
<feature type="transmembrane region" description="Helical" evidence="12">
    <location>
        <begin position="476"/>
        <end position="493"/>
    </location>
</feature>
<dbReference type="GO" id="GO:0030244">
    <property type="term" value="P:cellulose biosynthetic process"/>
    <property type="evidence" value="ECO:0007669"/>
    <property type="project" value="UniProtKB-KW"/>
</dbReference>
<dbReference type="GO" id="GO:0035438">
    <property type="term" value="F:cyclic-di-GMP binding"/>
    <property type="evidence" value="ECO:0007669"/>
    <property type="project" value="InterPro"/>
</dbReference>
<dbReference type="EC" id="2.4.1.12" evidence="2"/>
<keyword evidence="10 12" id="KW-0472">Membrane</keyword>
<evidence type="ECO:0000259" key="14">
    <source>
        <dbReference type="Pfam" id="PF07238"/>
    </source>
</evidence>
<keyword evidence="6" id="KW-0808">Transferase</keyword>
<proteinExistence type="predicted"/>
<feature type="domain" description="PilZ" evidence="14">
    <location>
        <begin position="611"/>
        <end position="696"/>
    </location>
</feature>
<keyword evidence="7 12" id="KW-0812">Transmembrane</keyword>
<keyword evidence="5" id="KW-0328">Glycosyltransferase</keyword>
<comment type="subcellular location">
    <subcellularLocation>
        <location evidence="1">Cell inner membrane</location>
        <topology evidence="1">Multi-pass membrane protein</topology>
    </subcellularLocation>
</comment>
<dbReference type="Pfam" id="PF00535">
    <property type="entry name" value="Glycos_transf_2"/>
    <property type="match status" value="1"/>
</dbReference>
<dbReference type="GO" id="GO:0006011">
    <property type="term" value="P:UDP-alpha-D-glucose metabolic process"/>
    <property type="evidence" value="ECO:0007669"/>
    <property type="project" value="InterPro"/>
</dbReference>
<evidence type="ECO:0000313" key="16">
    <source>
        <dbReference type="Proteomes" id="UP000729733"/>
    </source>
</evidence>
<keyword evidence="16" id="KW-1185">Reference proteome</keyword>
<evidence type="ECO:0000256" key="7">
    <source>
        <dbReference type="ARBA" id="ARBA00022692"/>
    </source>
</evidence>
<gene>
    <name evidence="15" type="ORF">I4641_04750</name>
</gene>
<dbReference type="PRINTS" id="PR01439">
    <property type="entry name" value="CELLSNTHASEA"/>
</dbReference>
<feature type="transmembrane region" description="Helical" evidence="12">
    <location>
        <begin position="26"/>
        <end position="49"/>
    </location>
</feature>
<evidence type="ECO:0000256" key="11">
    <source>
        <dbReference type="ARBA" id="ARBA00048682"/>
    </source>
</evidence>
<dbReference type="GO" id="GO:0016760">
    <property type="term" value="F:cellulose synthase (UDP-forming) activity"/>
    <property type="evidence" value="ECO:0007669"/>
    <property type="project" value="UniProtKB-EC"/>
</dbReference>
<evidence type="ECO:0000256" key="2">
    <source>
        <dbReference type="ARBA" id="ARBA00012539"/>
    </source>
</evidence>
<dbReference type="InterPro" id="IPR001173">
    <property type="entry name" value="Glyco_trans_2-like"/>
</dbReference>
<evidence type="ECO:0000256" key="9">
    <source>
        <dbReference type="ARBA" id="ARBA00022989"/>
    </source>
</evidence>
<evidence type="ECO:0000256" key="10">
    <source>
        <dbReference type="ARBA" id="ARBA00023136"/>
    </source>
</evidence>
<sequence>MQTIKPVSESNRGIYVKRKSSTRFSLHFATLGILSVLGFLGAIAVSWLLGNSHVTELFIQLHLIQANPPSWLMPPEVSNKYYLLAPTVILLVLAQVVMKLSPEPTTWSRRLVAMTLFALFLRYFFWRSLSSLNLATPVEGIFSLMLFLMELLAMGGGALQLLLLLTVKNRDREAEKYSVAVKENSYNPSVDILIPTYNEPDFILKRTIIGCQAINYDNKQVYILDDTRRQSVKQLAQELGCHYITRSDNFGAKAGNLNNALKKTSGELVVVFDADFVPTTNFLERTVGFFQKDKIALVQTPQSFYNSDPIAHNLGLQEVLTSEEEVFYRHLQPIKDGTGSVVCAGTSFVARRNALREIGYFATQSVSEDYFTGIQLSARGYELVYLDEKLSAGLAAESIGAHIEQRLRWVRGTLQAFFIKSNPLTIPGLNLWQRLGHLEGIFHWFTCIPRVFFLIVPVICIFGQLNPVLSSSSEMVYIFLPYYMMQLTMFSWLNKRSRSVLLSDVYSLIQAIPVFVTVFKVMFSPFGKGFKVTPKGLSRDKFNYNWSLALPMTILFGATMVSFSVSLLNPPSTSFNLGLYWSSYNLLTISVAMITLLDLPKPSFYEWFTIKKEIDVYSDRSTYQSVTQKISEEGVEIILERSADLSTDVFVELLPEVLIVSGKVTRSYLENDYLIVTIKFNQLNLEQHRELVEMLYCVPGRWQKRNTPNELQSIFILFKLVLRPLMFLNSKKVSKLKLQY</sequence>
<evidence type="ECO:0000259" key="13">
    <source>
        <dbReference type="Pfam" id="PF00535"/>
    </source>
</evidence>
<evidence type="ECO:0000256" key="5">
    <source>
        <dbReference type="ARBA" id="ARBA00022676"/>
    </source>
</evidence>
<comment type="catalytic activity">
    <reaction evidence="11">
        <text>[(1-&gt;4)-beta-D-glucosyl](n) + UDP-alpha-D-glucose = [(1-&gt;4)-beta-D-glucosyl](n+1) + UDP + H(+)</text>
        <dbReference type="Rhea" id="RHEA:19929"/>
        <dbReference type="Rhea" id="RHEA-COMP:10033"/>
        <dbReference type="Rhea" id="RHEA-COMP:10034"/>
        <dbReference type="ChEBI" id="CHEBI:15378"/>
        <dbReference type="ChEBI" id="CHEBI:18246"/>
        <dbReference type="ChEBI" id="CHEBI:58223"/>
        <dbReference type="ChEBI" id="CHEBI:58885"/>
        <dbReference type="EC" id="2.4.1.12"/>
    </reaction>
</comment>
<dbReference type="PANTHER" id="PTHR43867">
    <property type="entry name" value="CELLULOSE SYNTHASE CATALYTIC SUBUNIT A [UDP-FORMING]"/>
    <property type="match status" value="1"/>
</dbReference>
<dbReference type="Pfam" id="PF07238">
    <property type="entry name" value="PilZ"/>
    <property type="match status" value="1"/>
</dbReference>
<dbReference type="InterPro" id="IPR009875">
    <property type="entry name" value="PilZ_domain"/>
</dbReference>
<keyword evidence="8" id="KW-0135">Cellulose biosynthesis</keyword>
<dbReference type="AlphaFoldDB" id="A0A964BML9"/>